<keyword evidence="4 12" id="KW-0812">Transmembrane</keyword>
<evidence type="ECO:0000256" key="6">
    <source>
        <dbReference type="ARBA" id="ARBA00022946"/>
    </source>
</evidence>
<evidence type="ECO:0000256" key="1">
    <source>
        <dbReference type="ARBA" id="ARBA00004448"/>
    </source>
</evidence>
<feature type="transmembrane region" description="Helical" evidence="12">
    <location>
        <begin position="72"/>
        <end position="94"/>
    </location>
</feature>
<comment type="subcellular location">
    <subcellularLocation>
        <location evidence="1 12">Mitochondrion inner membrane</location>
        <topology evidence="1 12">Multi-pass membrane protein</topology>
    </subcellularLocation>
</comment>
<feature type="binding site" description="axial binding residue" evidence="11">
    <location>
        <position position="105"/>
    </location>
    <ligand>
        <name>heme b</name>
        <dbReference type="ChEBI" id="CHEBI:60344"/>
        <note>ligand shared with SDHC</note>
    </ligand>
    <ligandPart>
        <name>Fe</name>
        <dbReference type="ChEBI" id="CHEBI:18248"/>
    </ligandPart>
</feature>
<keyword evidence="8 12" id="KW-0496">Mitochondrion</keyword>
<evidence type="ECO:0000256" key="5">
    <source>
        <dbReference type="ARBA" id="ARBA00022792"/>
    </source>
</evidence>
<dbReference type="OrthoDB" id="18577at2759"/>
<dbReference type="CDD" id="cd03496">
    <property type="entry name" value="SQR_TypeC_CybS"/>
    <property type="match status" value="1"/>
</dbReference>
<evidence type="ECO:0000256" key="9">
    <source>
        <dbReference type="ARBA" id="ARBA00023136"/>
    </source>
</evidence>
<reference evidence="13" key="1">
    <citation type="submission" date="2014-03" db="EMBL/GenBank/DDBJ databases">
        <authorList>
            <person name="Casaregola S."/>
        </authorList>
    </citation>
    <scope>NUCLEOTIDE SEQUENCE [LARGE SCALE GENOMIC DNA]</scope>
    <source>
        <strain evidence="13">CLIB 918</strain>
    </source>
</reference>
<dbReference type="PANTHER" id="PTHR13337:SF2">
    <property type="entry name" value="SUCCINATE DEHYDROGENASE [UBIQUINONE] CYTOCHROME B SMALL SUBUNIT, MITOCHONDRIAL"/>
    <property type="match status" value="1"/>
</dbReference>
<dbReference type="AlphaFoldDB" id="A0A0J9X5R8"/>
<dbReference type="Gene3D" id="1.20.1300.10">
    <property type="entry name" value="Fumarate reductase/succinate dehydrogenase, transmembrane subunit"/>
    <property type="match status" value="1"/>
</dbReference>
<evidence type="ECO:0000313" key="14">
    <source>
        <dbReference type="Proteomes" id="UP000242525"/>
    </source>
</evidence>
<gene>
    <name evidence="13" type="ORF">BN980_GECA02s05554g</name>
</gene>
<evidence type="ECO:0000256" key="7">
    <source>
        <dbReference type="ARBA" id="ARBA00022989"/>
    </source>
</evidence>
<feature type="transmembrane region" description="Helical" evidence="12">
    <location>
        <begin position="129"/>
        <end position="146"/>
    </location>
</feature>
<keyword evidence="6 12" id="KW-0809">Transit peptide</keyword>
<name>A0A0J9X5R8_GEOCN</name>
<keyword evidence="9 12" id="KW-0472">Membrane</keyword>
<dbReference type="GO" id="GO:0006121">
    <property type="term" value="P:mitochondrial electron transport, succinate to ubiquinone"/>
    <property type="evidence" value="ECO:0007669"/>
    <property type="project" value="TreeGrafter"/>
</dbReference>
<dbReference type="STRING" id="1173061.A0A0J9X5R8"/>
<evidence type="ECO:0000256" key="3">
    <source>
        <dbReference type="ARBA" id="ARBA00022448"/>
    </source>
</evidence>
<sequence length="165" mass="17581">MFRSTLLKQQSTLLTAAMRPSLFRPAAARSVMAVRGFIPQPPGGIVGTVNDPVAIPPSSKTHGSLHWTAERLLIIGFVPLIVAPLAGGALNPVLDGTLGTLLLLHSHLGFESCIIDYIPKRVYGPFHNLALYALYAGTATALFGLYQIETKDIGIAATVGKIWHA</sequence>
<evidence type="ECO:0000313" key="13">
    <source>
        <dbReference type="EMBL" id="CDO52081.1"/>
    </source>
</evidence>
<dbReference type="InterPro" id="IPR034804">
    <property type="entry name" value="SQR/QFR_C/D"/>
</dbReference>
<dbReference type="EMBL" id="CCBN010000002">
    <property type="protein sequence ID" value="CDO52081.1"/>
    <property type="molecule type" value="Genomic_DNA"/>
</dbReference>
<comment type="caution">
    <text evidence="13">The sequence shown here is derived from an EMBL/GenBank/DDBJ whole genome shotgun (WGS) entry which is preliminary data.</text>
</comment>
<evidence type="ECO:0000256" key="11">
    <source>
        <dbReference type="PIRSR" id="PIRSR607992-2"/>
    </source>
</evidence>
<keyword evidence="3" id="KW-0813">Transport</keyword>
<keyword evidence="7 12" id="KW-1133">Transmembrane helix</keyword>
<keyword evidence="11" id="KW-0408">Iron</keyword>
<dbReference type="Proteomes" id="UP000242525">
    <property type="component" value="Unassembled WGS sequence"/>
</dbReference>
<dbReference type="GO" id="GO:0048039">
    <property type="term" value="F:ubiquinone binding"/>
    <property type="evidence" value="ECO:0007669"/>
    <property type="project" value="TreeGrafter"/>
</dbReference>
<evidence type="ECO:0000256" key="12">
    <source>
        <dbReference type="RuleBase" id="RU364031"/>
    </source>
</evidence>
<proteinExistence type="inferred from homology"/>
<evidence type="ECO:0000256" key="4">
    <source>
        <dbReference type="ARBA" id="ARBA00022692"/>
    </source>
</evidence>
<keyword evidence="11" id="KW-0479">Metal-binding</keyword>
<evidence type="ECO:0000256" key="8">
    <source>
        <dbReference type="ARBA" id="ARBA00023128"/>
    </source>
</evidence>
<accession>A0A0J9X5R8</accession>
<evidence type="ECO:0000256" key="2">
    <source>
        <dbReference type="ARBA" id="ARBA00007294"/>
    </source>
</evidence>
<keyword evidence="5 12" id="KW-0999">Mitochondrion inner membrane</keyword>
<comment type="similarity">
    <text evidence="2 12">Belongs to the CybS family.</text>
</comment>
<evidence type="ECO:0000256" key="10">
    <source>
        <dbReference type="PIRSR" id="PIRSR607992-1"/>
    </source>
</evidence>
<dbReference type="Pfam" id="PF05328">
    <property type="entry name" value="CybS"/>
    <property type="match status" value="1"/>
</dbReference>
<comment type="caution">
    <text evidence="12">Lacks conserved residue(s) required for the propagation of feature annotation.</text>
</comment>
<dbReference type="GO" id="GO:0005743">
    <property type="term" value="C:mitochondrial inner membrane"/>
    <property type="evidence" value="ECO:0007669"/>
    <property type="project" value="UniProtKB-SubCell"/>
</dbReference>
<dbReference type="PANTHER" id="PTHR13337">
    <property type="entry name" value="SUCCINATE DEHYDROGENASE"/>
    <property type="match status" value="1"/>
</dbReference>
<feature type="binding site" evidence="10">
    <location>
        <position position="117"/>
    </location>
    <ligand>
        <name>a ubiquinone</name>
        <dbReference type="ChEBI" id="CHEBI:16389"/>
        <note>ligand shared with IP/SDHB</note>
    </ligand>
</feature>
<organism evidence="13 14">
    <name type="scientific">Geotrichum candidum</name>
    <name type="common">Oospora lactis</name>
    <name type="synonym">Dipodascus geotrichum</name>
    <dbReference type="NCBI Taxonomy" id="1173061"/>
    <lineage>
        <taxon>Eukaryota</taxon>
        <taxon>Fungi</taxon>
        <taxon>Dikarya</taxon>
        <taxon>Ascomycota</taxon>
        <taxon>Saccharomycotina</taxon>
        <taxon>Dipodascomycetes</taxon>
        <taxon>Dipodascales</taxon>
        <taxon>Dipodascaceae</taxon>
        <taxon>Geotrichum</taxon>
    </lineage>
</organism>
<keyword evidence="14" id="KW-1185">Reference proteome</keyword>
<dbReference type="GO" id="GO:0006099">
    <property type="term" value="P:tricarboxylic acid cycle"/>
    <property type="evidence" value="ECO:0007669"/>
    <property type="project" value="TreeGrafter"/>
</dbReference>
<dbReference type="GO" id="GO:0020037">
    <property type="term" value="F:heme binding"/>
    <property type="evidence" value="ECO:0007669"/>
    <property type="project" value="TreeGrafter"/>
</dbReference>
<dbReference type="InterPro" id="IPR007992">
    <property type="entry name" value="CybS"/>
</dbReference>
<protein>
    <recommendedName>
        <fullName evidence="12">Succinate dehydrogenase [ubiquinone] cytochrome b small subunit</fullName>
    </recommendedName>
</protein>
<dbReference type="GO" id="GO:0046872">
    <property type="term" value="F:metal ion binding"/>
    <property type="evidence" value="ECO:0007669"/>
    <property type="project" value="UniProtKB-KW"/>
</dbReference>